<evidence type="ECO:0000256" key="1">
    <source>
        <dbReference type="SAM" id="MobiDB-lite"/>
    </source>
</evidence>
<comment type="caution">
    <text evidence="2">The sequence shown here is derived from an EMBL/GenBank/DDBJ whole genome shotgun (WGS) entry which is preliminary data.</text>
</comment>
<evidence type="ECO:0000313" key="2">
    <source>
        <dbReference type="EMBL" id="KDB47154.1"/>
    </source>
</evidence>
<sequence>MEILLYVSLNLFLISTLLFNSSLSAKWLKINDVDYIWGPFKIYNISLFSETGSYTNSTRPLMLTLKYQKPVEGRDFAISLARSWSNLGITLQNQDNVVDRLRKILPNIKKDDSLSYIALEDKGYFILNNIVIPEEFNKEFNDAVVAIWLDPRVEIGRKLVNKEEKTFIANIPRVLETQKPQNIENNIGVHEESIDPVVDSSKVSNDIKQNLDSSIMPRVQDKPLTQSNEENMKEAEKPLEDSEIDISPPLDPIPEGKYLNI</sequence>
<name>A0A836MD63_GLAPU</name>
<feature type="compositionally biased region" description="Basic and acidic residues" evidence="1">
    <location>
        <begin position="230"/>
        <end position="240"/>
    </location>
</feature>
<gene>
    <name evidence="2" type="ORF">HPS9_02135</name>
</gene>
<dbReference type="RefSeq" id="WP_035490474.1">
    <property type="nucleotide sequence ID" value="NZ_JDSN01000022.1"/>
</dbReference>
<accession>A0A836MD63</accession>
<evidence type="ECO:0000313" key="3">
    <source>
        <dbReference type="Proteomes" id="UP000027441"/>
    </source>
</evidence>
<dbReference type="AlphaFoldDB" id="A0A836MD63"/>
<reference evidence="2 3" key="1">
    <citation type="submission" date="2014-02" db="EMBL/GenBank/DDBJ databases">
        <title>Comparative genomics of Haemophilus parasuis isolated from pig lungs.</title>
        <authorList>
            <person name="Kittichotirat W."/>
            <person name="Bumgarner R.E."/>
            <person name="Lawrence P."/>
        </authorList>
    </citation>
    <scope>NUCLEOTIDE SEQUENCE [LARGE SCALE GENOMIC DNA]</scope>
    <source>
        <strain evidence="2 3">HPS9</strain>
    </source>
</reference>
<dbReference type="Proteomes" id="UP000027441">
    <property type="component" value="Unassembled WGS sequence"/>
</dbReference>
<evidence type="ECO:0008006" key="4">
    <source>
        <dbReference type="Google" id="ProtNLM"/>
    </source>
</evidence>
<proteinExistence type="predicted"/>
<organism evidence="2 3">
    <name type="scientific">Glaesserella parasuis HPS9</name>
    <dbReference type="NCBI Taxonomy" id="1450513"/>
    <lineage>
        <taxon>Bacteria</taxon>
        <taxon>Pseudomonadati</taxon>
        <taxon>Pseudomonadota</taxon>
        <taxon>Gammaproteobacteria</taxon>
        <taxon>Pasteurellales</taxon>
        <taxon>Pasteurellaceae</taxon>
        <taxon>Glaesserella</taxon>
    </lineage>
</organism>
<protein>
    <recommendedName>
        <fullName evidence="4">Pyruvate formate lyase-activating protein</fullName>
    </recommendedName>
</protein>
<dbReference type="EMBL" id="JDSN01000022">
    <property type="protein sequence ID" value="KDB47154.1"/>
    <property type="molecule type" value="Genomic_DNA"/>
</dbReference>
<feature type="region of interest" description="Disordered" evidence="1">
    <location>
        <begin position="209"/>
        <end position="261"/>
    </location>
</feature>